<dbReference type="SUPFAM" id="SSF50494">
    <property type="entry name" value="Trypsin-like serine proteases"/>
    <property type="match status" value="1"/>
</dbReference>
<dbReference type="EMBL" id="CP046172">
    <property type="protein sequence ID" value="QIS11612.1"/>
    <property type="molecule type" value="Genomic_DNA"/>
</dbReference>
<dbReference type="InterPro" id="IPR009003">
    <property type="entry name" value="Peptidase_S1_PA"/>
</dbReference>
<gene>
    <name evidence="1" type="ORF">F5544_18705</name>
</gene>
<evidence type="ECO:0000313" key="1">
    <source>
        <dbReference type="EMBL" id="QIS11612.1"/>
    </source>
</evidence>
<keyword evidence="2" id="KW-1185">Reference proteome</keyword>
<dbReference type="Proteomes" id="UP000503540">
    <property type="component" value="Chromosome"/>
</dbReference>
<dbReference type="AlphaFoldDB" id="A0A6G9YEI9"/>
<organism evidence="1 2">
    <name type="scientific">Nocardia arthritidis</name>
    <dbReference type="NCBI Taxonomy" id="228602"/>
    <lineage>
        <taxon>Bacteria</taxon>
        <taxon>Bacillati</taxon>
        <taxon>Actinomycetota</taxon>
        <taxon>Actinomycetes</taxon>
        <taxon>Mycobacteriales</taxon>
        <taxon>Nocardiaceae</taxon>
        <taxon>Nocardia</taxon>
    </lineage>
</organism>
<protein>
    <recommendedName>
        <fullName evidence="3">Serine protease</fullName>
    </recommendedName>
</protein>
<dbReference type="InterPro" id="IPR043504">
    <property type="entry name" value="Peptidase_S1_PA_chymotrypsin"/>
</dbReference>
<reference evidence="1 2" key="1">
    <citation type="journal article" date="2019" name="ACS Chem. Biol.">
        <title>Identification and Mobilization of a Cryptic Antibiotic Biosynthesis Gene Locus from a Human-Pathogenic Nocardia Isolate.</title>
        <authorList>
            <person name="Herisse M."/>
            <person name="Ishida K."/>
            <person name="Porter J.L."/>
            <person name="Howden B."/>
            <person name="Hertweck C."/>
            <person name="Stinear T.P."/>
            <person name="Pidot S.J."/>
        </authorList>
    </citation>
    <scope>NUCLEOTIDE SEQUENCE [LARGE SCALE GENOMIC DNA]</scope>
    <source>
        <strain evidence="1 2">AUSMDU00012717</strain>
    </source>
</reference>
<accession>A0A6G9YEI9</accession>
<name>A0A6G9YEI9_9NOCA</name>
<dbReference type="Gene3D" id="2.40.10.10">
    <property type="entry name" value="Trypsin-like serine proteases"/>
    <property type="match status" value="2"/>
</dbReference>
<proteinExistence type="predicted"/>
<evidence type="ECO:0008006" key="3">
    <source>
        <dbReference type="Google" id="ProtNLM"/>
    </source>
</evidence>
<sequence>MPKNAIIATAIGIVAAGATIFGAGTALADPGSAVLGGGSGIVLGGHARCSLTTIGHDGAGRLVGLTAGHCAAVGDSVTAEHDRGAGVVGNVVASDRGNGLDYAVIEFDAAKVTPVRSLAGTTIAGFGPAPGPGATVCSNGRSSGFDCGVVWGPMNNRIVNQSCSIPGDSGGPVTMGDRLVGMNQGHLTPGGIDIPCVAAAFPLHTPAYFQPIDRIMQAVDGAGGVGAGLQPV</sequence>
<dbReference type="RefSeq" id="WP_238847322.1">
    <property type="nucleotide sequence ID" value="NZ_CP046172.1"/>
</dbReference>
<evidence type="ECO:0000313" key="2">
    <source>
        <dbReference type="Proteomes" id="UP000503540"/>
    </source>
</evidence>
<dbReference type="CDD" id="cd21112">
    <property type="entry name" value="alphaLP-like"/>
    <property type="match status" value="1"/>
</dbReference>
<dbReference type="KEGG" id="nah:F5544_18705"/>